<keyword evidence="10" id="KW-0539">Nucleus</keyword>
<evidence type="ECO:0000256" key="7">
    <source>
        <dbReference type="ARBA" id="ARBA00022806"/>
    </source>
</evidence>
<protein>
    <submittedName>
        <fullName evidence="16">SNF2 family N-terminal domain-containing protein</fullName>
    </submittedName>
</protein>
<dbReference type="Pfam" id="PF00271">
    <property type="entry name" value="Helicase_C"/>
    <property type="match status" value="1"/>
</dbReference>
<feature type="compositionally biased region" description="Acidic residues" evidence="12">
    <location>
        <begin position="926"/>
        <end position="935"/>
    </location>
</feature>
<dbReference type="Gene3D" id="3.30.1740.10">
    <property type="entry name" value="Zinc finger, PARP-type"/>
    <property type="match status" value="1"/>
</dbReference>
<dbReference type="InterPro" id="IPR013083">
    <property type="entry name" value="Znf_RING/FYVE/PHD"/>
</dbReference>
<name>A0ABQ8K2U9_9APHY</name>
<feature type="compositionally biased region" description="Acidic residues" evidence="12">
    <location>
        <begin position="1066"/>
        <end position="1079"/>
    </location>
</feature>
<evidence type="ECO:0000259" key="15">
    <source>
        <dbReference type="PROSITE" id="PS51192"/>
    </source>
</evidence>
<evidence type="ECO:0000256" key="8">
    <source>
        <dbReference type="ARBA" id="ARBA00022833"/>
    </source>
</evidence>
<evidence type="ECO:0000256" key="6">
    <source>
        <dbReference type="ARBA" id="ARBA00022801"/>
    </source>
</evidence>
<keyword evidence="9" id="KW-0067">ATP-binding</keyword>
<feature type="region of interest" description="Disordered" evidence="12">
    <location>
        <begin position="1"/>
        <end position="20"/>
    </location>
</feature>
<dbReference type="InterPro" id="IPR014001">
    <property type="entry name" value="Helicase_ATP-bd"/>
</dbReference>
<feature type="region of interest" description="Disordered" evidence="12">
    <location>
        <begin position="904"/>
        <end position="938"/>
    </location>
</feature>
<evidence type="ECO:0000313" key="17">
    <source>
        <dbReference type="Proteomes" id="UP000814176"/>
    </source>
</evidence>
<dbReference type="SMART" id="SM00910">
    <property type="entry name" value="HIRAN"/>
    <property type="match status" value="1"/>
</dbReference>
<dbReference type="SUPFAM" id="SSF52540">
    <property type="entry name" value="P-loop containing nucleoside triphosphate hydrolases"/>
    <property type="match status" value="3"/>
</dbReference>
<feature type="compositionally biased region" description="Polar residues" evidence="12">
    <location>
        <begin position="1102"/>
        <end position="1115"/>
    </location>
</feature>
<dbReference type="Gene3D" id="3.30.40.10">
    <property type="entry name" value="Zinc/RING finger domain, C3HC4 (zinc finger)"/>
    <property type="match status" value="1"/>
</dbReference>
<dbReference type="SUPFAM" id="SSF57850">
    <property type="entry name" value="RING/U-box"/>
    <property type="match status" value="1"/>
</dbReference>
<dbReference type="Pfam" id="PF08797">
    <property type="entry name" value="HIRAN"/>
    <property type="match status" value="1"/>
</dbReference>
<comment type="caution">
    <text evidence="16">The sequence shown here is derived from an EMBL/GenBank/DDBJ whole genome shotgun (WGS) entry which is preliminary data.</text>
</comment>
<proteinExistence type="inferred from homology"/>
<accession>A0ABQ8K2U9</accession>
<feature type="compositionally biased region" description="Basic and acidic residues" evidence="12">
    <location>
        <begin position="410"/>
        <end position="419"/>
    </location>
</feature>
<evidence type="ECO:0000256" key="1">
    <source>
        <dbReference type="ARBA" id="ARBA00004123"/>
    </source>
</evidence>
<feature type="region of interest" description="Disordered" evidence="12">
    <location>
        <begin position="1043"/>
        <end position="1116"/>
    </location>
</feature>
<feature type="compositionally biased region" description="Polar residues" evidence="12">
    <location>
        <begin position="391"/>
        <end position="404"/>
    </location>
</feature>
<dbReference type="InterPro" id="IPR049730">
    <property type="entry name" value="SNF2/RAD54-like_C"/>
</dbReference>
<feature type="compositionally biased region" description="Basic and acidic residues" evidence="12">
    <location>
        <begin position="1239"/>
        <end position="1251"/>
    </location>
</feature>
<keyword evidence="17" id="KW-1185">Reference proteome</keyword>
<keyword evidence="6" id="KW-0378">Hydrolase</keyword>
<dbReference type="Gene3D" id="3.40.50.10810">
    <property type="entry name" value="Tandem AAA-ATPase domain"/>
    <property type="match status" value="1"/>
</dbReference>
<dbReference type="PROSITE" id="PS50089">
    <property type="entry name" value="ZF_RING_2"/>
    <property type="match status" value="1"/>
</dbReference>
<dbReference type="InterPro" id="IPR001510">
    <property type="entry name" value="Znf_PARP"/>
</dbReference>
<dbReference type="InterPro" id="IPR000330">
    <property type="entry name" value="SNF2_N"/>
</dbReference>
<dbReference type="SMART" id="SM00184">
    <property type="entry name" value="RING"/>
    <property type="match status" value="1"/>
</dbReference>
<dbReference type="Pfam" id="PF00645">
    <property type="entry name" value="zf-PARP"/>
    <property type="match status" value="1"/>
</dbReference>
<dbReference type="Gene3D" id="3.30.70.2330">
    <property type="match status" value="1"/>
</dbReference>
<keyword evidence="8" id="KW-0862">Zinc</keyword>
<dbReference type="PROSITE" id="PS50064">
    <property type="entry name" value="ZF_PARP_2"/>
    <property type="match status" value="1"/>
</dbReference>
<dbReference type="InterPro" id="IPR050628">
    <property type="entry name" value="SNF2_RAD54_helicase_TF"/>
</dbReference>
<dbReference type="InterPro" id="IPR027417">
    <property type="entry name" value="P-loop_NTPase"/>
</dbReference>
<dbReference type="SMART" id="SM00487">
    <property type="entry name" value="DEXDc"/>
    <property type="match status" value="1"/>
</dbReference>
<dbReference type="PROSITE" id="PS51192">
    <property type="entry name" value="HELICASE_ATP_BIND_1"/>
    <property type="match status" value="1"/>
</dbReference>
<feature type="compositionally biased region" description="Low complexity" evidence="12">
    <location>
        <begin position="123"/>
        <end position="140"/>
    </location>
</feature>
<dbReference type="InterPro" id="IPR017907">
    <property type="entry name" value="Znf_RING_CS"/>
</dbReference>
<feature type="domain" description="Helicase ATP-binding" evidence="15">
    <location>
        <begin position="530"/>
        <end position="713"/>
    </location>
</feature>
<dbReference type="RefSeq" id="XP_047774103.1">
    <property type="nucleotide sequence ID" value="XM_047925877.1"/>
</dbReference>
<evidence type="ECO:0000256" key="11">
    <source>
        <dbReference type="PROSITE-ProRule" id="PRU00175"/>
    </source>
</evidence>
<dbReference type="SMART" id="SM00490">
    <property type="entry name" value="HELICc"/>
    <property type="match status" value="1"/>
</dbReference>
<keyword evidence="3" id="KW-0479">Metal-binding</keyword>
<dbReference type="PROSITE" id="PS00518">
    <property type="entry name" value="ZF_RING_1"/>
    <property type="match status" value="1"/>
</dbReference>
<feature type="region of interest" description="Disordered" evidence="12">
    <location>
        <begin position="1230"/>
        <end position="1251"/>
    </location>
</feature>
<evidence type="ECO:0000259" key="13">
    <source>
        <dbReference type="PROSITE" id="PS50064"/>
    </source>
</evidence>
<dbReference type="EMBL" id="JADCUA010000029">
    <property type="protein sequence ID" value="KAH9830842.1"/>
    <property type="molecule type" value="Genomic_DNA"/>
</dbReference>
<evidence type="ECO:0000313" key="16">
    <source>
        <dbReference type="EMBL" id="KAH9830842.1"/>
    </source>
</evidence>
<dbReference type="GeneID" id="72006609"/>
<dbReference type="InterPro" id="IPR038718">
    <property type="entry name" value="SNF2-like_sf"/>
</dbReference>
<evidence type="ECO:0000256" key="4">
    <source>
        <dbReference type="ARBA" id="ARBA00022741"/>
    </source>
</evidence>
<gene>
    <name evidence="16" type="ORF">C8Q71DRAFT_799297</name>
</gene>
<dbReference type="Proteomes" id="UP000814176">
    <property type="component" value="Unassembled WGS sequence"/>
</dbReference>
<evidence type="ECO:0000256" key="9">
    <source>
        <dbReference type="ARBA" id="ARBA00022840"/>
    </source>
</evidence>
<evidence type="ECO:0000256" key="5">
    <source>
        <dbReference type="ARBA" id="ARBA00022771"/>
    </source>
</evidence>
<feature type="domain" description="RING-type" evidence="14">
    <location>
        <begin position="864"/>
        <end position="902"/>
    </location>
</feature>
<dbReference type="Pfam" id="PF13923">
    <property type="entry name" value="zf-C3HC4_2"/>
    <property type="match status" value="1"/>
</dbReference>
<keyword evidence="4" id="KW-0547">Nucleotide-binding</keyword>
<sequence>MSTTHAFEYSRSSKAKCHGPPPCKGSPIDLGALRYGQVNFGPYGETVEWRHWGCVTPDILQRLSSVQLERVPGFVSLRQEDQSKIRLAVGLRRLDPADVTETAKFREPTFIQPLISNVSSPPGSSQTLTTTASASTTGPSQKKRKAAFEAAMGASQPSRPQPSASRRIASQPPASQPPASQPLRRLSDRFEEEQNNEVIDVDDAQDELYCMLKVPVVGLQYYKGLVGAGEEVRLIREPGNAFDKNAIQAKNIGGTQVGHVKREFAARLAPLLDKGLITIEGVMQEGNLKGKHFQLDMTLKIYGSGNQRATLEPKLIWATPGQRGFAARNGTSTQVPGASARAVGMPSASQSAVGAGRYAGSYGAQGTHGGYGAYGGSSGGYGGRGGYPVAATQSSSGHPASQMTAQQLAAREEAARKQAEEMAKSAELRQILDNLTKVDDENRRSSLLDTLCAVADVLEMPEHPSPPSITSGDLKVNLLKHQSQALQWCVEHEYPVLPKKETDKPVQFWKYTKTNGKPIYYNLATKTPQSVPPLLGRGALCADSMGLGKTLTMLALILATKSDIPPDFSRTTLIVVPLSILSNWEKQIEDHVQPGALTSCVYYGATRSMTPEDLKKYDVVITTYQTVTKEHGDTLVTAGGEGATKKKKIEGSLFQLSWKRVILDEGHNIRNPRTKMAKAVCALEAQRRWILTGTPIINSPKDLGSILTFLRICHPLGNEDMYKRLILRPLKDGEQSGAELLKMQDKDGKPLVPLPPLDITVMPVTITGKARDLYDAVEELSGDRINNLVDRHGQNSAVVTSNILSLLTRLRQIALHPGLVPRNYLEQLRLAEAQEDAPARQLSAEDKIRLQALLAQGIEDNEECPICFDILRDPRITSCAHMFCLECISTVITRDQKCPMDRRPLTIGDLLEPPPPTELTQAPIPQDDDDDEDMDDLRSGSSAKIDQLIHLLQLTPDTEKSLVFSQFTSFLDKIAEGLERAGIPYIRFDGKMSARRRQEAIARFSVPLDGPSPASIVTTEAPLSTQETAAVPARRRTRKTATNAYMEGDAAMGDDGQDADYTFVDNGDDDDFIDDEDDDNAPRKKGKAKKGKGKAKAKKQARISTAPPSTSTYLNGSAFGSDVNPKVMLISLKAGALGLNLTVANNVFLWWQEGIESQAIDRCNRIGQTKPVHVYQLIAENTVESKVIEIQEKKKKLIDHAFSGIKSNETQRMKKQARLTELVAMFGNRRAAQNDNNEADGRQGTLDEWRQ</sequence>
<evidence type="ECO:0000259" key="14">
    <source>
        <dbReference type="PROSITE" id="PS50089"/>
    </source>
</evidence>
<comment type="similarity">
    <text evidence="2">Belongs to the SNF2/RAD54 helicase family.</text>
</comment>
<dbReference type="InterPro" id="IPR001650">
    <property type="entry name" value="Helicase_C-like"/>
</dbReference>
<dbReference type="CDD" id="cd18793">
    <property type="entry name" value="SF2_C_SNF"/>
    <property type="match status" value="1"/>
</dbReference>
<evidence type="ECO:0000256" key="3">
    <source>
        <dbReference type="ARBA" id="ARBA00022723"/>
    </source>
</evidence>
<dbReference type="SUPFAM" id="SSF57716">
    <property type="entry name" value="Glucocorticoid receptor-like (DNA-binding domain)"/>
    <property type="match status" value="1"/>
</dbReference>
<organism evidence="16 17">
    <name type="scientific">Rhodofomes roseus</name>
    <dbReference type="NCBI Taxonomy" id="34475"/>
    <lineage>
        <taxon>Eukaryota</taxon>
        <taxon>Fungi</taxon>
        <taxon>Dikarya</taxon>
        <taxon>Basidiomycota</taxon>
        <taxon>Agaricomycotina</taxon>
        <taxon>Agaricomycetes</taxon>
        <taxon>Polyporales</taxon>
        <taxon>Rhodofomes</taxon>
    </lineage>
</organism>
<dbReference type="Pfam" id="PF00176">
    <property type="entry name" value="SNF2-rel_dom"/>
    <property type="match status" value="1"/>
</dbReference>
<evidence type="ECO:0000256" key="12">
    <source>
        <dbReference type="SAM" id="MobiDB-lite"/>
    </source>
</evidence>
<dbReference type="InterPro" id="IPR014905">
    <property type="entry name" value="HIRAN"/>
</dbReference>
<comment type="subcellular location">
    <subcellularLocation>
        <location evidence="1">Nucleus</location>
    </subcellularLocation>
</comment>
<dbReference type="Gene3D" id="3.40.50.300">
    <property type="entry name" value="P-loop containing nucleotide triphosphate hydrolases"/>
    <property type="match status" value="1"/>
</dbReference>
<evidence type="ECO:0000256" key="10">
    <source>
        <dbReference type="ARBA" id="ARBA00023242"/>
    </source>
</evidence>
<feature type="compositionally biased region" description="Basic residues" evidence="12">
    <location>
        <begin position="1083"/>
        <end position="1101"/>
    </location>
</feature>
<feature type="region of interest" description="Disordered" evidence="12">
    <location>
        <begin position="114"/>
        <end position="182"/>
    </location>
</feature>
<reference evidence="16 17" key="1">
    <citation type="journal article" date="2021" name="Environ. Microbiol.">
        <title>Gene family expansions and transcriptome signatures uncover fungal adaptations to wood decay.</title>
        <authorList>
            <person name="Hage H."/>
            <person name="Miyauchi S."/>
            <person name="Viragh M."/>
            <person name="Drula E."/>
            <person name="Min B."/>
            <person name="Chaduli D."/>
            <person name="Navarro D."/>
            <person name="Favel A."/>
            <person name="Norest M."/>
            <person name="Lesage-Meessen L."/>
            <person name="Balint B."/>
            <person name="Merenyi Z."/>
            <person name="de Eugenio L."/>
            <person name="Morin E."/>
            <person name="Martinez A.T."/>
            <person name="Baldrian P."/>
            <person name="Stursova M."/>
            <person name="Martinez M.J."/>
            <person name="Novotny C."/>
            <person name="Magnuson J.K."/>
            <person name="Spatafora J.W."/>
            <person name="Maurice S."/>
            <person name="Pangilinan J."/>
            <person name="Andreopoulos W."/>
            <person name="LaButti K."/>
            <person name="Hundley H."/>
            <person name="Na H."/>
            <person name="Kuo A."/>
            <person name="Barry K."/>
            <person name="Lipzen A."/>
            <person name="Henrissat B."/>
            <person name="Riley R."/>
            <person name="Ahrendt S."/>
            <person name="Nagy L.G."/>
            <person name="Grigoriev I.V."/>
            <person name="Martin F."/>
            <person name="Rosso M.N."/>
        </authorList>
    </citation>
    <scope>NUCLEOTIDE SEQUENCE [LARGE SCALE GENOMIC DNA]</scope>
    <source>
        <strain evidence="16 17">CIRM-BRFM 1785</strain>
    </source>
</reference>
<feature type="region of interest" description="Disordered" evidence="12">
    <location>
        <begin position="391"/>
        <end position="419"/>
    </location>
</feature>
<dbReference type="PANTHER" id="PTHR45626:SF17">
    <property type="entry name" value="HELICASE-LIKE TRANSCRIPTION FACTOR"/>
    <property type="match status" value="1"/>
</dbReference>
<keyword evidence="7" id="KW-0347">Helicase</keyword>
<dbReference type="SMART" id="SM01336">
    <property type="entry name" value="zf-PARP"/>
    <property type="match status" value="1"/>
</dbReference>
<dbReference type="PANTHER" id="PTHR45626">
    <property type="entry name" value="TRANSCRIPTION TERMINATION FACTOR 2-RELATED"/>
    <property type="match status" value="1"/>
</dbReference>
<feature type="domain" description="PARP-type" evidence="13">
    <location>
        <begin position="5"/>
        <end position="86"/>
    </location>
</feature>
<keyword evidence="5 11" id="KW-0863">Zinc-finger</keyword>
<dbReference type="InterPro" id="IPR001841">
    <property type="entry name" value="Znf_RING"/>
</dbReference>
<feature type="compositionally biased region" description="Low complexity" evidence="12">
    <location>
        <begin position="154"/>
        <end position="173"/>
    </location>
</feature>
<dbReference type="InterPro" id="IPR036957">
    <property type="entry name" value="Znf_PARP_sf"/>
</dbReference>
<evidence type="ECO:0000256" key="2">
    <source>
        <dbReference type="ARBA" id="ARBA00007025"/>
    </source>
</evidence>